<accession>A0AAJ0G7H8</accession>
<sequence length="360" mass="39875">MPSFDTSLPAPIVPHIGQAGCCAATTAQYSPGNSSEPPRRQKTATISCHQPTDDGGVRTYFVQRQRQKKLPNSETPRRSSDGDLELEQQHPTEAATLDPELAGLIQSRIPLHVLDDFRIAVARIEQDLPSRYLDDWCTVILSGSPTRLSVRIPQDDELQVNSLLATTHVAAEIEKERYYLLHCATSWSLVEYWPQENIAEVYDPNCTKDRTYDVACATRAVLSDCSVDVQPPNLFQPQSKTSSDSGALVAAILAFRACDNAPPGSIFALSWARAVTMCRRASRSSLPVCIYDLPYAPSALMALIEHGSLQEFCIVLLQEARRIQQVMKDVISSQKSAGIQDSPTRVANSIVWVFSRDEEW</sequence>
<keyword evidence="3" id="KW-1185">Reference proteome</keyword>
<comment type="caution">
    <text evidence="2">The sequence shown here is derived from an EMBL/GenBank/DDBJ whole genome shotgun (WGS) entry which is preliminary data.</text>
</comment>
<evidence type="ECO:0000256" key="1">
    <source>
        <dbReference type="SAM" id="MobiDB-lite"/>
    </source>
</evidence>
<organism evidence="2 3">
    <name type="scientific">Extremus antarcticus</name>
    <dbReference type="NCBI Taxonomy" id="702011"/>
    <lineage>
        <taxon>Eukaryota</taxon>
        <taxon>Fungi</taxon>
        <taxon>Dikarya</taxon>
        <taxon>Ascomycota</taxon>
        <taxon>Pezizomycotina</taxon>
        <taxon>Dothideomycetes</taxon>
        <taxon>Dothideomycetidae</taxon>
        <taxon>Mycosphaerellales</taxon>
        <taxon>Extremaceae</taxon>
        <taxon>Extremus</taxon>
    </lineage>
</organism>
<dbReference type="EMBL" id="JAWDJX010000072">
    <property type="protein sequence ID" value="KAK3046972.1"/>
    <property type="molecule type" value="Genomic_DNA"/>
</dbReference>
<protein>
    <submittedName>
        <fullName evidence="2">Uncharacterized protein</fullName>
    </submittedName>
</protein>
<proteinExistence type="predicted"/>
<gene>
    <name evidence="2" type="ORF">LTR09_011575</name>
</gene>
<evidence type="ECO:0000313" key="3">
    <source>
        <dbReference type="Proteomes" id="UP001271007"/>
    </source>
</evidence>
<dbReference type="AlphaFoldDB" id="A0AAJ0G7H8"/>
<name>A0AAJ0G7H8_9PEZI</name>
<feature type="region of interest" description="Disordered" evidence="1">
    <location>
        <begin position="28"/>
        <end position="85"/>
    </location>
</feature>
<dbReference type="Proteomes" id="UP001271007">
    <property type="component" value="Unassembled WGS sequence"/>
</dbReference>
<reference evidence="2" key="1">
    <citation type="submission" date="2023-04" db="EMBL/GenBank/DDBJ databases">
        <title>Black Yeasts Isolated from many extreme environments.</title>
        <authorList>
            <person name="Coleine C."/>
            <person name="Stajich J.E."/>
            <person name="Selbmann L."/>
        </authorList>
    </citation>
    <scope>NUCLEOTIDE SEQUENCE</scope>
    <source>
        <strain evidence="2">CCFEE 5312</strain>
    </source>
</reference>
<evidence type="ECO:0000313" key="2">
    <source>
        <dbReference type="EMBL" id="KAK3046972.1"/>
    </source>
</evidence>